<keyword evidence="1" id="KW-0949">S-adenosyl-L-methionine</keyword>
<evidence type="ECO:0000313" key="6">
    <source>
        <dbReference type="EMBL" id="KIE11234.1"/>
    </source>
</evidence>
<organism evidence="6">
    <name type="scientific">Tolypothrix bouteillei VB521301</name>
    <dbReference type="NCBI Taxonomy" id="1479485"/>
    <lineage>
        <taxon>Bacteria</taxon>
        <taxon>Bacillati</taxon>
        <taxon>Cyanobacteriota</taxon>
        <taxon>Cyanophyceae</taxon>
        <taxon>Nostocales</taxon>
        <taxon>Tolypothrichaceae</taxon>
        <taxon>Tolypothrix</taxon>
    </lineage>
</organism>
<accession>A0A0C1R0U2</accession>
<dbReference type="InterPro" id="IPR046470">
    <property type="entry name" value="SAM_HAT_C"/>
</dbReference>
<comment type="similarity">
    <text evidence="2">Belongs to the SAM hydrolase / SAM-dependent halogenase family.</text>
</comment>
<dbReference type="PIRSF" id="PIRSF006779">
    <property type="entry name" value="UCP006779"/>
    <property type="match status" value="1"/>
</dbReference>
<evidence type="ECO:0000256" key="2">
    <source>
        <dbReference type="ARBA" id="ARBA00024035"/>
    </source>
</evidence>
<dbReference type="STRING" id="1479485.DA73_0222890"/>
<reference evidence="6" key="1">
    <citation type="journal article" date="2015" name="Genome Announc.">
        <title>Draft Genome Sequence of Tolypothrix boutellei Strain VB521301.</title>
        <authorList>
            <person name="Chandrababunaidu M.M."/>
            <person name="Singh D."/>
            <person name="Sen D."/>
            <person name="Bhan S."/>
            <person name="Das S."/>
            <person name="Gupta A."/>
            <person name="Adhikary S.P."/>
            <person name="Tripathy S."/>
        </authorList>
    </citation>
    <scope>NUCLEOTIDE SEQUENCE</scope>
    <source>
        <strain evidence="6">VB521301</strain>
    </source>
</reference>
<dbReference type="InterPro" id="IPR046469">
    <property type="entry name" value="SAM_HAT_N"/>
</dbReference>
<dbReference type="AlphaFoldDB" id="A0A0C1R0U2"/>
<dbReference type="Proteomes" id="UP000029738">
    <property type="component" value="Unassembled WGS sequence"/>
</dbReference>
<dbReference type="SUPFAM" id="SSF101852">
    <property type="entry name" value="Bacterial fluorinating enzyme, C-terminal domain"/>
    <property type="match status" value="1"/>
</dbReference>
<dbReference type="RefSeq" id="WP_038087944.1">
    <property type="nucleotide sequence ID" value="NZ_JHEG04000001.1"/>
</dbReference>
<evidence type="ECO:0000313" key="7">
    <source>
        <dbReference type="Proteomes" id="UP000029738"/>
    </source>
</evidence>
<name>A0A0C1R0U2_9CYAN</name>
<dbReference type="EMBL" id="JHEG04000001">
    <property type="protein sequence ID" value="KAF3887295.1"/>
    <property type="molecule type" value="Genomic_DNA"/>
</dbReference>
<keyword evidence="7" id="KW-1185">Reference proteome</keyword>
<evidence type="ECO:0000256" key="1">
    <source>
        <dbReference type="ARBA" id="ARBA00022691"/>
    </source>
</evidence>
<evidence type="ECO:0000259" key="3">
    <source>
        <dbReference type="Pfam" id="PF01887"/>
    </source>
</evidence>
<protein>
    <submittedName>
        <fullName evidence="5">SAM-dependent chlorinase/fluorinase</fullName>
    </submittedName>
</protein>
<dbReference type="Pfam" id="PF20257">
    <property type="entry name" value="SAM_HAT_C"/>
    <property type="match status" value="1"/>
</dbReference>
<reference evidence="5" key="2">
    <citation type="submission" date="2019-11" db="EMBL/GenBank/DDBJ databases">
        <title>Improved Assembly of Tolypothrix boutellei genome.</title>
        <authorList>
            <person name="Sarangi A.N."/>
            <person name="Mukherjee M."/>
            <person name="Ghosh S."/>
            <person name="Singh D."/>
            <person name="Das A."/>
            <person name="Kant S."/>
            <person name="Prusty A."/>
            <person name="Tripathy S."/>
        </authorList>
    </citation>
    <scope>NUCLEOTIDE SEQUENCE</scope>
    <source>
        <strain evidence="5">VB521301</strain>
    </source>
</reference>
<dbReference type="Gene3D" id="3.40.50.10790">
    <property type="entry name" value="S-adenosyl-l-methionine hydroxide adenosyltransferase, N-terminal"/>
    <property type="match status" value="1"/>
</dbReference>
<dbReference type="PANTHER" id="PTHR35092">
    <property type="entry name" value="CHLORINASE MJ1651"/>
    <property type="match status" value="1"/>
</dbReference>
<proteinExistence type="inferred from homology"/>
<dbReference type="InterPro" id="IPR023228">
    <property type="entry name" value="SAM_OH_AdoTrfase_N_sf"/>
</dbReference>
<dbReference type="EMBL" id="JHEG02000048">
    <property type="protein sequence ID" value="KIE11234.1"/>
    <property type="molecule type" value="Genomic_DNA"/>
</dbReference>
<feature type="domain" description="S-adenosyl-l-methionine hydroxide adenosyltransferase N-terminal" evidence="3">
    <location>
        <begin position="2"/>
        <end position="148"/>
    </location>
</feature>
<dbReference type="InterPro" id="IPR002747">
    <property type="entry name" value="SAM_OH_AdoTrfase"/>
</dbReference>
<dbReference type="Pfam" id="PF01887">
    <property type="entry name" value="SAM_HAT_N"/>
    <property type="match status" value="1"/>
</dbReference>
<dbReference type="Gene3D" id="2.40.30.90">
    <property type="entry name" value="Bacterial fluorinating enzyme like"/>
    <property type="match status" value="1"/>
</dbReference>
<evidence type="ECO:0000259" key="4">
    <source>
        <dbReference type="Pfam" id="PF20257"/>
    </source>
</evidence>
<comment type="caution">
    <text evidence="6">The sequence shown here is derived from an EMBL/GenBank/DDBJ whole genome shotgun (WGS) entry which is preliminary data.</text>
</comment>
<dbReference type="OrthoDB" id="9792195at2"/>
<sequence length="257" mass="27559">MLTLLTDFGTRDVYVGAMKGVIAQINPKLTVVDLTHEVPPQDVAAARFCLMDAYLYFPPGTVHLAVVDPGVGSTRRAIAVEFAKGYLVGPDNGIFGGVLSESTAIAAVELTNPKYWRTPQPSSTFHGRDIFAPVAAYLACGVPLKQLGESIDPATLVELDIANSIVTETGITGSIQYIDRFGNLVTNIPGTDVLGKNWNIEVAGITIPKYETYSDVKVGEAIALIGSHGWVEIAVNNGNARSQLHIALGDRLRVYFE</sequence>
<evidence type="ECO:0000313" key="5">
    <source>
        <dbReference type="EMBL" id="KAF3887295.1"/>
    </source>
</evidence>
<dbReference type="SUPFAM" id="SSF102522">
    <property type="entry name" value="Bacterial fluorinating enzyme, N-terminal domain"/>
    <property type="match status" value="1"/>
</dbReference>
<dbReference type="PANTHER" id="PTHR35092:SF1">
    <property type="entry name" value="CHLORINASE MJ1651"/>
    <property type="match status" value="1"/>
</dbReference>
<dbReference type="InterPro" id="IPR023227">
    <property type="entry name" value="SAM_OH_AdoTrfase_C_sf"/>
</dbReference>
<feature type="domain" description="S-adenosyl-l-methionine hydroxide adenosyltransferase C-terminal" evidence="4">
    <location>
        <begin position="173"/>
        <end position="252"/>
    </location>
</feature>
<gene>
    <name evidence="6" type="ORF">DA73_0222890</name>
    <name evidence="5" type="ORF">DA73_0400018715</name>
</gene>